<dbReference type="EMBL" id="CP061839">
    <property type="protein sequence ID" value="QOW61741.1"/>
    <property type="molecule type" value="Genomic_DNA"/>
</dbReference>
<organism evidence="1 2">
    <name type="scientific">Treponema pedis</name>
    <dbReference type="NCBI Taxonomy" id="409322"/>
    <lineage>
        <taxon>Bacteria</taxon>
        <taxon>Pseudomonadati</taxon>
        <taxon>Spirochaetota</taxon>
        <taxon>Spirochaetia</taxon>
        <taxon>Spirochaetales</taxon>
        <taxon>Treponemataceae</taxon>
        <taxon>Treponema</taxon>
    </lineage>
</organism>
<evidence type="ECO:0000313" key="1">
    <source>
        <dbReference type="EMBL" id="QOW61741.1"/>
    </source>
</evidence>
<dbReference type="Proteomes" id="UP000593915">
    <property type="component" value="Chromosome"/>
</dbReference>
<reference evidence="1 2" key="1">
    <citation type="submission" date="2020-09" db="EMBL/GenBank/DDBJ databases">
        <title>Characterization of Treponema spp. from bovine digital dermatitis in Korea.</title>
        <authorList>
            <person name="Espiritu H.M."/>
            <person name="Cho Y.I."/>
            <person name="Mamuad L."/>
        </authorList>
    </citation>
    <scope>NUCLEOTIDE SEQUENCE [LARGE SCALE GENOMIC DNA]</scope>
    <source>
        <strain evidence="1 2">KS1</strain>
    </source>
</reference>
<dbReference type="RefSeq" id="WP_194077284.1">
    <property type="nucleotide sequence ID" value="NZ_CP061839.1"/>
</dbReference>
<gene>
    <name evidence="1" type="ORF">IFE08_05045</name>
</gene>
<accession>A0A7S7AY08</accession>
<proteinExistence type="predicted"/>
<dbReference type="AlphaFoldDB" id="A0A7S7AY08"/>
<name>A0A7S7AY08_9SPIR</name>
<protein>
    <submittedName>
        <fullName evidence="1">Uncharacterized protein</fullName>
    </submittedName>
</protein>
<sequence length="208" mass="24108">MSELLENLQSFREETSKSDNTRYYSWIDCNLVFRQKKTADDVLAKELFMFLASWGMLRNSFLLNHNWRILLPVINLLKDPRFKILQNASIDTVEANASLIITLKNELFSCLDSLKNKDDKNITVTLISKIITGAFACSVAYDKNVCSALHAIHLCQTFNKKSILELCTFYKEHPELEKMRLKIQNEDGIDYPPMKILDMAFWKSGEKK</sequence>
<evidence type="ECO:0000313" key="2">
    <source>
        <dbReference type="Proteomes" id="UP000593915"/>
    </source>
</evidence>